<dbReference type="InterPro" id="IPR017775">
    <property type="entry name" value="ADH_Fe_PsrA-like"/>
</dbReference>
<dbReference type="InterPro" id="IPR056798">
    <property type="entry name" value="ADH_Fe_C"/>
</dbReference>
<dbReference type="Pfam" id="PF25137">
    <property type="entry name" value="ADH_Fe_C"/>
    <property type="match status" value="1"/>
</dbReference>
<name>A0A9X1D7F2_9HYPH</name>
<evidence type="ECO:0000256" key="1">
    <source>
        <dbReference type="ARBA" id="ARBA00001962"/>
    </source>
</evidence>
<dbReference type="InterPro" id="IPR039697">
    <property type="entry name" value="Alcohol_dehydrogenase_Fe"/>
</dbReference>
<protein>
    <submittedName>
        <fullName evidence="7">Phosphonoacetaldehyde reductase</fullName>
    </submittedName>
</protein>
<dbReference type="Pfam" id="PF00465">
    <property type="entry name" value="Fe-ADH"/>
    <property type="match status" value="1"/>
</dbReference>
<comment type="caution">
    <text evidence="7">The sequence shown here is derived from an EMBL/GenBank/DDBJ whole genome shotgun (WGS) entry which is preliminary data.</text>
</comment>
<dbReference type="Proteomes" id="UP001138921">
    <property type="component" value="Unassembled WGS sequence"/>
</dbReference>
<dbReference type="EMBL" id="JAFLWW010000005">
    <property type="protein sequence ID" value="MBT1157804.1"/>
    <property type="molecule type" value="Genomic_DNA"/>
</dbReference>
<feature type="domain" description="Alcohol dehydrogenase iron-type/glycerol dehydrogenase GldA" evidence="5">
    <location>
        <begin position="26"/>
        <end position="192"/>
    </location>
</feature>
<comment type="cofactor">
    <cofactor evidence="1">
        <name>Fe cation</name>
        <dbReference type="ChEBI" id="CHEBI:24875"/>
    </cofactor>
</comment>
<evidence type="ECO:0000259" key="6">
    <source>
        <dbReference type="Pfam" id="PF25137"/>
    </source>
</evidence>
<evidence type="ECO:0000256" key="2">
    <source>
        <dbReference type="ARBA" id="ARBA00007358"/>
    </source>
</evidence>
<dbReference type="InterPro" id="IPR018211">
    <property type="entry name" value="ADH_Fe_CS"/>
</dbReference>
<dbReference type="SUPFAM" id="SSF56796">
    <property type="entry name" value="Dehydroquinate synthase-like"/>
    <property type="match status" value="1"/>
</dbReference>
<dbReference type="GO" id="GO:0046872">
    <property type="term" value="F:metal ion binding"/>
    <property type="evidence" value="ECO:0007669"/>
    <property type="project" value="InterPro"/>
</dbReference>
<dbReference type="Gene3D" id="1.20.1090.10">
    <property type="entry name" value="Dehydroquinate synthase-like - alpha domain"/>
    <property type="match status" value="1"/>
</dbReference>
<reference evidence="7" key="2">
    <citation type="submission" date="2021-03" db="EMBL/GenBank/DDBJ databases">
        <authorList>
            <person name="Artuso I."/>
            <person name="Turrini P."/>
            <person name="Pirolo M."/>
            <person name="Lugli G.A."/>
            <person name="Ventura M."/>
            <person name="Visca P."/>
        </authorList>
    </citation>
    <scope>NUCLEOTIDE SEQUENCE</scope>
    <source>
        <strain evidence="7">LMG 26462</strain>
    </source>
</reference>
<evidence type="ECO:0000256" key="4">
    <source>
        <dbReference type="ARBA" id="ARBA00023027"/>
    </source>
</evidence>
<sequence>MDRPSATLLLPSVQDRNSTVWSYSNPVDVRFGRGSFSRLADAIGGRRYALVTYGDPYFRGLVAELEAKAGRPALIIDDIAPNPDIALLEMQTARFAKLAAQPEVVVALGGGSVIDSAKVFAAALGDFATVDAYLKKRAGAETIKPWPLIAVPTTAGTGSEVTCWGTVWDNAGGVKFSLAHPGLYPEFSIVDPDLMIGKPRELTIQTGLDALSHALESLWNRNSNPVSMAHAVMAARGVLSTLPLLANDLRNADLRERMARAATLAGFAFSNTKTAIAHSLSYPITLRHGVPHGIACSFTLPMIIRSVAGEGGICTEGLNAIFGKDADGAADHLTAFLAKLGIATDHHHYGIEHGEWRELIDLAFDGERGQNFIGGKDNLLRAAGLGKEKRQAVA</sequence>
<reference evidence="7" key="1">
    <citation type="journal article" date="2021" name="Microorganisms">
        <title>Phylogenomic Reconstruction and Metabolic Potential of the Genus Aminobacter.</title>
        <authorList>
            <person name="Artuso I."/>
            <person name="Turrini P."/>
            <person name="Pirolo M."/>
            <person name="Lugli G.A."/>
            <person name="Ventura M."/>
            <person name="Visca P."/>
        </authorList>
    </citation>
    <scope>NUCLEOTIDE SEQUENCE</scope>
    <source>
        <strain evidence="7">LMG 26462</strain>
    </source>
</reference>
<gene>
    <name evidence="7" type="ORF">J1C56_19605</name>
</gene>
<dbReference type="InterPro" id="IPR035873">
    <property type="entry name" value="PhpC"/>
</dbReference>
<proteinExistence type="inferred from homology"/>
<evidence type="ECO:0000259" key="5">
    <source>
        <dbReference type="Pfam" id="PF00465"/>
    </source>
</evidence>
<comment type="similarity">
    <text evidence="2">Belongs to the iron-containing alcohol dehydrogenase family.</text>
</comment>
<dbReference type="CDD" id="cd08182">
    <property type="entry name" value="HEPD"/>
    <property type="match status" value="1"/>
</dbReference>
<dbReference type="PANTHER" id="PTHR11496:SF102">
    <property type="entry name" value="ALCOHOL DEHYDROGENASE 4"/>
    <property type="match status" value="1"/>
</dbReference>
<keyword evidence="8" id="KW-1185">Reference proteome</keyword>
<feature type="domain" description="Fe-containing alcohol dehydrogenase-like C-terminal" evidence="6">
    <location>
        <begin position="203"/>
        <end position="366"/>
    </location>
</feature>
<dbReference type="NCBIfam" id="TIGR03405">
    <property type="entry name" value="Phn_Fe-ADH"/>
    <property type="match status" value="1"/>
</dbReference>
<dbReference type="InterPro" id="IPR001670">
    <property type="entry name" value="ADH_Fe/GldA"/>
</dbReference>
<dbReference type="GO" id="GO:0017000">
    <property type="term" value="P:antibiotic biosynthetic process"/>
    <property type="evidence" value="ECO:0007669"/>
    <property type="project" value="InterPro"/>
</dbReference>
<dbReference type="GO" id="GO:0004022">
    <property type="term" value="F:alcohol dehydrogenase (NAD+) activity"/>
    <property type="evidence" value="ECO:0007669"/>
    <property type="project" value="TreeGrafter"/>
</dbReference>
<evidence type="ECO:0000313" key="7">
    <source>
        <dbReference type="EMBL" id="MBT1157804.1"/>
    </source>
</evidence>
<organism evidence="7 8">
    <name type="scientific">Aminobacter anthyllidis</name>
    <dbReference type="NCBI Taxonomy" id="1035067"/>
    <lineage>
        <taxon>Bacteria</taxon>
        <taxon>Pseudomonadati</taxon>
        <taxon>Pseudomonadota</taxon>
        <taxon>Alphaproteobacteria</taxon>
        <taxon>Hyphomicrobiales</taxon>
        <taxon>Phyllobacteriaceae</taxon>
        <taxon>Aminobacter</taxon>
    </lineage>
</organism>
<dbReference type="Gene3D" id="3.40.50.1970">
    <property type="match status" value="1"/>
</dbReference>
<accession>A0A9X1D7F2</accession>
<dbReference type="PROSITE" id="PS00913">
    <property type="entry name" value="ADH_IRON_1"/>
    <property type="match status" value="1"/>
</dbReference>
<keyword evidence="3" id="KW-0560">Oxidoreductase</keyword>
<dbReference type="AlphaFoldDB" id="A0A9X1D7F2"/>
<evidence type="ECO:0000313" key="8">
    <source>
        <dbReference type="Proteomes" id="UP001138921"/>
    </source>
</evidence>
<evidence type="ECO:0000256" key="3">
    <source>
        <dbReference type="ARBA" id="ARBA00023002"/>
    </source>
</evidence>
<dbReference type="PANTHER" id="PTHR11496">
    <property type="entry name" value="ALCOHOL DEHYDROGENASE"/>
    <property type="match status" value="1"/>
</dbReference>
<keyword evidence="4" id="KW-0520">NAD</keyword>